<reference evidence="3 4" key="1">
    <citation type="journal article" date="2017" name="BMC Genomics">
        <title>Genome sequencing of 39 Akkermansia muciniphila isolates reveals its population structure, genomic and functional diverisity, and global distribution in mammalian gut microbiotas.</title>
        <authorList>
            <person name="Guo X."/>
            <person name="Li S."/>
            <person name="Zhang J."/>
            <person name="Wu F."/>
            <person name="Li X."/>
            <person name="Wu D."/>
            <person name="Zhang M."/>
            <person name="Ou Z."/>
            <person name="Jie Z."/>
            <person name="Yan Q."/>
            <person name="Li P."/>
            <person name="Yi J."/>
            <person name="Peng Y."/>
        </authorList>
    </citation>
    <scope>NUCLEOTIDE SEQUENCE [LARGE SCALE GENOMIC DNA]</scope>
    <source>
        <strain evidence="2 4">GP28</strain>
        <strain evidence="1 3">GP43</strain>
    </source>
</reference>
<gene>
    <name evidence="2" type="ORF">CXT95_11015</name>
    <name evidence="1" type="ORF">CXU09_11140</name>
</gene>
<protein>
    <submittedName>
        <fullName evidence="1">Uncharacterized protein</fullName>
    </submittedName>
</protein>
<accession>A0AAP8NJD5</accession>
<sequence>MAAGDMKARYFLKNGFPGDFFHRERFVFLGMAYRALSDPCSGGFSDGLMQEGIPYQMALFFKGEM</sequence>
<evidence type="ECO:0000313" key="2">
    <source>
        <dbReference type="EMBL" id="PNC99931.1"/>
    </source>
</evidence>
<name>A0AAP8NJD5_9BACT</name>
<dbReference type="EMBL" id="PJLB01000012">
    <property type="protein sequence ID" value="PNC99931.1"/>
    <property type="molecule type" value="Genomic_DNA"/>
</dbReference>
<comment type="caution">
    <text evidence="1">The sequence shown here is derived from an EMBL/GenBank/DDBJ whole genome shotgun (WGS) entry which is preliminary data.</text>
</comment>
<dbReference type="Proteomes" id="UP000236075">
    <property type="component" value="Unassembled WGS sequence"/>
</dbReference>
<dbReference type="EMBL" id="PJKN01000007">
    <property type="protein sequence ID" value="PNC53842.1"/>
    <property type="molecule type" value="Genomic_DNA"/>
</dbReference>
<proteinExistence type="predicted"/>
<dbReference type="Proteomes" id="UP000235914">
    <property type="component" value="Unassembled WGS sequence"/>
</dbReference>
<evidence type="ECO:0000313" key="3">
    <source>
        <dbReference type="Proteomes" id="UP000235914"/>
    </source>
</evidence>
<dbReference type="AlphaFoldDB" id="A0AAP8NJD5"/>
<organism evidence="1 3">
    <name type="scientific">Akkermansia muciniphila</name>
    <dbReference type="NCBI Taxonomy" id="239935"/>
    <lineage>
        <taxon>Bacteria</taxon>
        <taxon>Pseudomonadati</taxon>
        <taxon>Verrucomicrobiota</taxon>
        <taxon>Verrucomicrobiia</taxon>
        <taxon>Verrucomicrobiales</taxon>
        <taxon>Akkermansiaceae</taxon>
        <taxon>Akkermansia</taxon>
    </lineage>
</organism>
<evidence type="ECO:0000313" key="1">
    <source>
        <dbReference type="EMBL" id="PNC53842.1"/>
    </source>
</evidence>
<evidence type="ECO:0000313" key="4">
    <source>
        <dbReference type="Proteomes" id="UP000236075"/>
    </source>
</evidence>